<dbReference type="SMART" id="SM00267">
    <property type="entry name" value="GGDEF"/>
    <property type="match status" value="1"/>
</dbReference>
<keyword evidence="5" id="KW-1185">Reference proteome</keyword>
<dbReference type="PANTHER" id="PTHR45138">
    <property type="entry name" value="REGULATORY COMPONENTS OF SENSORY TRANSDUCTION SYSTEM"/>
    <property type="match status" value="1"/>
</dbReference>
<gene>
    <name evidence="4" type="ORF">SAMN02746091_01550</name>
</gene>
<dbReference type="InterPro" id="IPR043128">
    <property type="entry name" value="Rev_trsase/Diguanyl_cyclase"/>
</dbReference>
<protein>
    <submittedName>
        <fullName evidence="4">PAS domain S-box-containing protein/diguanylate cyclase (GGDEF) domain-containing protein</fullName>
    </submittedName>
</protein>
<dbReference type="InterPro" id="IPR035965">
    <property type="entry name" value="PAS-like_dom_sf"/>
</dbReference>
<feature type="domain" description="PAS" evidence="1">
    <location>
        <begin position="117"/>
        <end position="184"/>
    </location>
</feature>
<dbReference type="CDD" id="cd00130">
    <property type="entry name" value="PAS"/>
    <property type="match status" value="1"/>
</dbReference>
<dbReference type="AlphaFoldDB" id="A0A1M4Y1E9"/>
<dbReference type="InterPro" id="IPR029787">
    <property type="entry name" value="Nucleotide_cyclase"/>
</dbReference>
<dbReference type="InterPro" id="IPR013655">
    <property type="entry name" value="PAS_fold_3"/>
</dbReference>
<dbReference type="EMBL" id="FQVG01000028">
    <property type="protein sequence ID" value="SHE99654.1"/>
    <property type="molecule type" value="Genomic_DNA"/>
</dbReference>
<dbReference type="InterPro" id="IPR050469">
    <property type="entry name" value="Diguanylate_Cyclase"/>
</dbReference>
<dbReference type="CDD" id="cd01949">
    <property type="entry name" value="GGDEF"/>
    <property type="match status" value="1"/>
</dbReference>
<accession>A0A1M4Y1E9</accession>
<dbReference type="InterPro" id="IPR000160">
    <property type="entry name" value="GGDEF_dom"/>
</dbReference>
<dbReference type="NCBIfam" id="TIGR00229">
    <property type="entry name" value="sensory_box"/>
    <property type="match status" value="1"/>
</dbReference>
<evidence type="ECO:0000259" key="1">
    <source>
        <dbReference type="PROSITE" id="PS50112"/>
    </source>
</evidence>
<sequence length="423" mass="49637">MQNALAYHRIIYENGQAVDYEYVYVNKAFEELTGLKKDYIIGKRASEIKDNQFVVCNNLKLFSEVATNGTEDKIEQYFDVWKRWYSIDVFSPEQGHFGLLFTDITDIKNLTSSLSEQKEVMKQITENLEEITFLMDVKTKGIIYTSNSAEKFTGIPIEAFYADSNIWLSCIYSEDRDRVINRLQLIKLIDYFRYYNTYIEEFRAVDCKKQIKWVRLKCMPIKNEYNEPIRIVGIIQDFTKEKNDRNEIIKAKQKAEKLAMFDYLTRVYNRRAFFVRAREEFSRAKRLKKPVAVILTDLDKFKTINDTYGHDVGDLVLKDFSKTIKSAVRKYDVVARFGGEEFVILLSGVDLEDAYRKAENLRRVIEQNRVYSKKFNLHINYTASFGVAAFEPRKDLALEDLITNADRALYKAKNSGRNRVECL</sequence>
<dbReference type="SUPFAM" id="SSF55073">
    <property type="entry name" value="Nucleotide cyclase"/>
    <property type="match status" value="1"/>
</dbReference>
<dbReference type="NCBIfam" id="TIGR00254">
    <property type="entry name" value="GGDEF"/>
    <property type="match status" value="1"/>
</dbReference>
<dbReference type="FunFam" id="3.30.70.270:FF:000001">
    <property type="entry name" value="Diguanylate cyclase domain protein"/>
    <property type="match status" value="1"/>
</dbReference>
<dbReference type="Proteomes" id="UP000184423">
    <property type="component" value="Unassembled WGS sequence"/>
</dbReference>
<dbReference type="SUPFAM" id="SSF55785">
    <property type="entry name" value="PYP-like sensor domain (PAS domain)"/>
    <property type="match status" value="2"/>
</dbReference>
<dbReference type="PANTHER" id="PTHR45138:SF9">
    <property type="entry name" value="DIGUANYLATE CYCLASE DGCM-RELATED"/>
    <property type="match status" value="1"/>
</dbReference>
<feature type="domain" description="PAC" evidence="2">
    <location>
        <begin position="198"/>
        <end position="250"/>
    </location>
</feature>
<reference evidence="5" key="1">
    <citation type="submission" date="2016-11" db="EMBL/GenBank/DDBJ databases">
        <authorList>
            <person name="Varghese N."/>
            <person name="Submissions S."/>
        </authorList>
    </citation>
    <scope>NUCLEOTIDE SEQUENCE [LARGE SCALE GENOMIC DNA]</scope>
    <source>
        <strain evidence="5">DSM 10124</strain>
    </source>
</reference>
<dbReference type="Pfam" id="PF08447">
    <property type="entry name" value="PAS_3"/>
    <property type="match status" value="1"/>
</dbReference>
<evidence type="ECO:0000313" key="5">
    <source>
        <dbReference type="Proteomes" id="UP000184423"/>
    </source>
</evidence>
<evidence type="ECO:0000313" key="4">
    <source>
        <dbReference type="EMBL" id="SHE99654.1"/>
    </source>
</evidence>
<evidence type="ECO:0000259" key="2">
    <source>
        <dbReference type="PROSITE" id="PS50113"/>
    </source>
</evidence>
<dbReference type="Pfam" id="PF13426">
    <property type="entry name" value="PAS_9"/>
    <property type="match status" value="1"/>
</dbReference>
<name>A0A1M4Y1E9_9CLOT</name>
<dbReference type="PROSITE" id="PS50113">
    <property type="entry name" value="PAC"/>
    <property type="match status" value="1"/>
</dbReference>
<dbReference type="Pfam" id="PF00990">
    <property type="entry name" value="GGDEF"/>
    <property type="match status" value="1"/>
</dbReference>
<evidence type="ECO:0000259" key="3">
    <source>
        <dbReference type="PROSITE" id="PS50887"/>
    </source>
</evidence>
<dbReference type="Gene3D" id="3.30.450.20">
    <property type="entry name" value="PAS domain"/>
    <property type="match status" value="2"/>
</dbReference>
<dbReference type="Gene3D" id="3.30.70.270">
    <property type="match status" value="1"/>
</dbReference>
<organism evidence="4 5">
    <name type="scientific">Caloramator proteoclasticus DSM 10124</name>
    <dbReference type="NCBI Taxonomy" id="1121262"/>
    <lineage>
        <taxon>Bacteria</taxon>
        <taxon>Bacillati</taxon>
        <taxon>Bacillota</taxon>
        <taxon>Clostridia</taxon>
        <taxon>Eubacteriales</taxon>
        <taxon>Clostridiaceae</taxon>
        <taxon>Caloramator</taxon>
    </lineage>
</organism>
<dbReference type="InterPro" id="IPR000700">
    <property type="entry name" value="PAS-assoc_C"/>
</dbReference>
<feature type="domain" description="GGDEF" evidence="3">
    <location>
        <begin position="289"/>
        <end position="423"/>
    </location>
</feature>
<proteinExistence type="predicted"/>
<dbReference type="InterPro" id="IPR000014">
    <property type="entry name" value="PAS"/>
</dbReference>
<dbReference type="GO" id="GO:0052621">
    <property type="term" value="F:diguanylate cyclase activity"/>
    <property type="evidence" value="ECO:0007669"/>
    <property type="project" value="TreeGrafter"/>
</dbReference>
<dbReference type="PROSITE" id="PS50887">
    <property type="entry name" value="GGDEF"/>
    <property type="match status" value="1"/>
</dbReference>
<dbReference type="PROSITE" id="PS50112">
    <property type="entry name" value="PAS"/>
    <property type="match status" value="1"/>
</dbReference>